<dbReference type="KEGG" id="pte:PTT_15135"/>
<feature type="compositionally biased region" description="Pro residues" evidence="1">
    <location>
        <begin position="73"/>
        <end position="85"/>
    </location>
</feature>
<gene>
    <name evidence="2" type="ORF">PTT_15135</name>
</gene>
<evidence type="ECO:0000313" key="2">
    <source>
        <dbReference type="EMBL" id="EFQ88812.1"/>
    </source>
</evidence>
<proteinExistence type="predicted"/>
<accession>E3RZN6</accession>
<dbReference type="AlphaFoldDB" id="E3RZN6"/>
<feature type="region of interest" description="Disordered" evidence="1">
    <location>
        <begin position="1"/>
        <end position="109"/>
    </location>
</feature>
<dbReference type="HOGENOM" id="CLU_1960711_0_0_1"/>
<feature type="compositionally biased region" description="Low complexity" evidence="1">
    <location>
        <begin position="26"/>
        <end position="50"/>
    </location>
</feature>
<keyword evidence="3" id="KW-1185">Reference proteome</keyword>
<dbReference type="Proteomes" id="UP000001067">
    <property type="component" value="Unassembled WGS sequence"/>
</dbReference>
<name>E3RZN6_PYRTT</name>
<evidence type="ECO:0000313" key="3">
    <source>
        <dbReference type="Proteomes" id="UP000001067"/>
    </source>
</evidence>
<evidence type="ECO:0000256" key="1">
    <source>
        <dbReference type="SAM" id="MobiDB-lite"/>
    </source>
</evidence>
<organism evidence="3">
    <name type="scientific">Pyrenophora teres f. teres (strain 0-1)</name>
    <name type="common">Barley net blotch fungus</name>
    <name type="synonym">Drechslera teres f. teres</name>
    <dbReference type="NCBI Taxonomy" id="861557"/>
    <lineage>
        <taxon>Eukaryota</taxon>
        <taxon>Fungi</taxon>
        <taxon>Dikarya</taxon>
        <taxon>Ascomycota</taxon>
        <taxon>Pezizomycotina</taxon>
        <taxon>Dothideomycetes</taxon>
        <taxon>Pleosporomycetidae</taxon>
        <taxon>Pleosporales</taxon>
        <taxon>Pleosporineae</taxon>
        <taxon>Pleosporaceae</taxon>
        <taxon>Pyrenophora</taxon>
    </lineage>
</organism>
<dbReference type="EMBL" id="GL536110">
    <property type="protein sequence ID" value="EFQ88812.1"/>
    <property type="molecule type" value="Genomic_DNA"/>
</dbReference>
<sequence>MFWKTQNPLGIETGLPDLVLEKHARTTSPPSSAAMTSLFPSSPSPSSSSSQPLDRVQDWLRASLDPALTASPLRPPTPPKPPATAPTPSLKRPRAAQVQAKDGANMMPLSPNEVHRELLVLFGLTVPF</sequence>
<protein>
    <submittedName>
        <fullName evidence="2">Uncharacterized protein</fullName>
    </submittedName>
</protein>
<reference evidence="2 3" key="1">
    <citation type="journal article" date="2010" name="Genome Biol.">
        <title>A first genome assembly of the barley fungal pathogen Pyrenophora teres f. teres.</title>
        <authorList>
            <person name="Ellwood S.R."/>
            <person name="Liu Z."/>
            <person name="Syme R.A."/>
            <person name="Lai Z."/>
            <person name="Hane J.K."/>
            <person name="Keiper F."/>
            <person name="Moffat C.S."/>
            <person name="Oliver R.P."/>
            <person name="Friesen T.L."/>
        </authorList>
    </citation>
    <scope>NUCLEOTIDE SEQUENCE [LARGE SCALE GENOMIC DNA]</scope>
    <source>
        <strain evidence="2 3">0-1</strain>
    </source>
</reference>